<evidence type="ECO:0000313" key="5">
    <source>
        <dbReference type="EMBL" id="AKF06778.1"/>
    </source>
</evidence>
<proteinExistence type="predicted"/>
<dbReference type="Pfam" id="PF14525">
    <property type="entry name" value="AraC_binding_2"/>
    <property type="match status" value="1"/>
</dbReference>
<dbReference type="KEGG" id="samy:DB32_003927"/>
<dbReference type="SMART" id="SM00342">
    <property type="entry name" value="HTH_ARAC"/>
    <property type="match status" value="1"/>
</dbReference>
<dbReference type="OrthoDB" id="5464689at2"/>
<dbReference type="AlphaFoldDB" id="A0A0F6YJ06"/>
<keyword evidence="6" id="KW-1185">Reference proteome</keyword>
<evidence type="ECO:0000313" key="6">
    <source>
        <dbReference type="Proteomes" id="UP000034883"/>
    </source>
</evidence>
<dbReference type="InterPro" id="IPR018060">
    <property type="entry name" value="HTH_AraC"/>
</dbReference>
<evidence type="ECO:0000256" key="1">
    <source>
        <dbReference type="ARBA" id="ARBA00023015"/>
    </source>
</evidence>
<feature type="domain" description="HTH araC/xylS-type" evidence="4">
    <location>
        <begin position="227"/>
        <end position="327"/>
    </location>
</feature>
<keyword evidence="1" id="KW-0805">Transcription regulation</keyword>
<dbReference type="InterPro" id="IPR009057">
    <property type="entry name" value="Homeodomain-like_sf"/>
</dbReference>
<keyword evidence="2" id="KW-0238">DNA-binding</keyword>
<dbReference type="EMBL" id="CP011125">
    <property type="protein sequence ID" value="AKF06778.1"/>
    <property type="molecule type" value="Genomic_DNA"/>
</dbReference>
<dbReference type="PANTHER" id="PTHR46796:SF12">
    <property type="entry name" value="HTH-TYPE DNA-BINDING TRANSCRIPTIONAL ACTIVATOR EUTR"/>
    <property type="match status" value="1"/>
</dbReference>
<organism evidence="5 6">
    <name type="scientific">Sandaracinus amylolyticus</name>
    <dbReference type="NCBI Taxonomy" id="927083"/>
    <lineage>
        <taxon>Bacteria</taxon>
        <taxon>Pseudomonadati</taxon>
        <taxon>Myxococcota</taxon>
        <taxon>Polyangia</taxon>
        <taxon>Polyangiales</taxon>
        <taxon>Sandaracinaceae</taxon>
        <taxon>Sandaracinus</taxon>
    </lineage>
</organism>
<gene>
    <name evidence="5" type="ORF">DB32_003927</name>
</gene>
<dbReference type="InterPro" id="IPR018062">
    <property type="entry name" value="HTH_AraC-typ_CS"/>
</dbReference>
<evidence type="ECO:0000259" key="4">
    <source>
        <dbReference type="PROSITE" id="PS01124"/>
    </source>
</evidence>
<evidence type="ECO:0000256" key="3">
    <source>
        <dbReference type="ARBA" id="ARBA00023163"/>
    </source>
</evidence>
<dbReference type="PANTHER" id="PTHR46796">
    <property type="entry name" value="HTH-TYPE TRANSCRIPTIONAL ACTIVATOR RHAS-RELATED"/>
    <property type="match status" value="1"/>
</dbReference>
<dbReference type="SUPFAM" id="SSF46689">
    <property type="entry name" value="Homeodomain-like"/>
    <property type="match status" value="2"/>
</dbReference>
<protein>
    <submittedName>
        <fullName evidence="5">Putative transcriptional regulator</fullName>
    </submittedName>
</protein>
<keyword evidence="3" id="KW-0804">Transcription</keyword>
<dbReference type="PROSITE" id="PS00041">
    <property type="entry name" value="HTH_ARAC_FAMILY_1"/>
    <property type="match status" value="1"/>
</dbReference>
<dbReference type="Proteomes" id="UP000034883">
    <property type="component" value="Chromosome"/>
</dbReference>
<dbReference type="InterPro" id="IPR050204">
    <property type="entry name" value="AraC_XylS_family_regulators"/>
</dbReference>
<dbReference type="InterPro" id="IPR035418">
    <property type="entry name" value="AraC-bd_2"/>
</dbReference>
<dbReference type="STRING" id="927083.DB32_003927"/>
<accession>A0A0F6YJ06</accession>
<dbReference type="GO" id="GO:0043565">
    <property type="term" value="F:sequence-specific DNA binding"/>
    <property type="evidence" value="ECO:0007669"/>
    <property type="project" value="InterPro"/>
</dbReference>
<dbReference type="Gene3D" id="1.10.10.60">
    <property type="entry name" value="Homeodomain-like"/>
    <property type="match status" value="1"/>
</dbReference>
<sequence>MTSSPALALPLSRFSRFETCELDEASSVYSRMTAPVRIHKVSSREAFGWRAHQLALGPLTLSTHETQGRSLADCPETDTYLLSFALSAASVEATTGDGVVPIVRGRTGLLAHPRQCSRVSVESGSQIVQLNMPHHAVRDAMTTLTGVASGEVRFRPRVELDAAEVTPLRALLSHVLREADEEHPSFEGAGMGERLAEALLFKLLLTQPHSHARLFVRTEAAEPAHVRRAAEFLEANADRQVTMAHLTQLTGVGARSLQAGFRKHRGCSPLEFVRARRLERARVRLLTDDVASSVTDVAHDAGFTHLGRFSVSYKARFGESPMQTRARRWVPVG</sequence>
<dbReference type="PROSITE" id="PS01124">
    <property type="entry name" value="HTH_ARAC_FAMILY_2"/>
    <property type="match status" value="1"/>
</dbReference>
<reference evidence="5 6" key="1">
    <citation type="submission" date="2015-03" db="EMBL/GenBank/DDBJ databases">
        <title>Genome assembly of Sandaracinus amylolyticus DSM 53668.</title>
        <authorList>
            <person name="Sharma G."/>
            <person name="Subramanian S."/>
        </authorList>
    </citation>
    <scope>NUCLEOTIDE SEQUENCE [LARGE SCALE GENOMIC DNA]</scope>
    <source>
        <strain evidence="5 6">DSM 53668</strain>
    </source>
</reference>
<dbReference type="RefSeq" id="WP_053233945.1">
    <property type="nucleotide sequence ID" value="NZ_CP011125.1"/>
</dbReference>
<name>A0A0F6YJ06_9BACT</name>
<dbReference type="GO" id="GO:0003700">
    <property type="term" value="F:DNA-binding transcription factor activity"/>
    <property type="evidence" value="ECO:0007669"/>
    <property type="project" value="InterPro"/>
</dbReference>
<dbReference type="Pfam" id="PF12833">
    <property type="entry name" value="HTH_18"/>
    <property type="match status" value="1"/>
</dbReference>
<evidence type="ECO:0000256" key="2">
    <source>
        <dbReference type="ARBA" id="ARBA00023125"/>
    </source>
</evidence>